<accession>A0A4R2BWY6</accession>
<protein>
    <submittedName>
        <fullName evidence="1">Uncharacterized protein</fullName>
    </submittedName>
</protein>
<sequence length="97" mass="11282">MNRPESETEVPEWRFLWEMKVAAQSASDVYISASLLGGHYVRIAPKDFLEAINDMQSLGETHRHPKRFRFTMENSILWVHDSQMPRRMAAPPKDNVP</sequence>
<dbReference type="RefSeq" id="WP_133037143.1">
    <property type="nucleotide sequence ID" value="NZ_BAABEI010000016.1"/>
</dbReference>
<dbReference type="AlphaFoldDB" id="A0A4R2BWY6"/>
<keyword evidence="2" id="KW-1185">Reference proteome</keyword>
<dbReference type="Proteomes" id="UP000295351">
    <property type="component" value="Unassembled WGS sequence"/>
</dbReference>
<dbReference type="EMBL" id="SLVX01000054">
    <property type="protein sequence ID" value="TCN31532.1"/>
    <property type="molecule type" value="Genomic_DNA"/>
</dbReference>
<gene>
    <name evidence="1" type="ORF">EV665_1546</name>
</gene>
<reference evidence="1 2" key="1">
    <citation type="submission" date="2019-03" db="EMBL/GenBank/DDBJ databases">
        <title>Genomic Encyclopedia of Type Strains, Phase IV (KMG-IV): sequencing the most valuable type-strain genomes for metagenomic binning, comparative biology and taxonomic classification.</title>
        <authorList>
            <person name="Goeker M."/>
        </authorList>
    </citation>
    <scope>NUCLEOTIDE SEQUENCE [LARGE SCALE GENOMIC DNA]</scope>
    <source>
        <strain evidence="1 2">DSM 18401</strain>
    </source>
</reference>
<evidence type="ECO:0000313" key="1">
    <source>
        <dbReference type="EMBL" id="TCN31532.1"/>
    </source>
</evidence>
<evidence type="ECO:0000313" key="2">
    <source>
        <dbReference type="Proteomes" id="UP000295351"/>
    </source>
</evidence>
<comment type="caution">
    <text evidence="1">The sequence shown here is derived from an EMBL/GenBank/DDBJ whole genome shotgun (WGS) entry which is preliminary data.</text>
</comment>
<proteinExistence type="predicted"/>
<name>A0A4R2BWY6_SHIGR</name>
<organism evidence="1 2">
    <name type="scientific">Shinella granuli</name>
    <dbReference type="NCBI Taxonomy" id="323621"/>
    <lineage>
        <taxon>Bacteria</taxon>
        <taxon>Pseudomonadati</taxon>
        <taxon>Pseudomonadota</taxon>
        <taxon>Alphaproteobacteria</taxon>
        <taxon>Hyphomicrobiales</taxon>
        <taxon>Rhizobiaceae</taxon>
        <taxon>Shinella</taxon>
    </lineage>
</organism>